<evidence type="ECO:0000313" key="1">
    <source>
        <dbReference type="EMBL" id="KAG5671240.1"/>
    </source>
</evidence>
<dbReference type="AlphaFoldDB" id="A0A9J6BNF6"/>
<reference evidence="1" key="1">
    <citation type="submission" date="2021-03" db="EMBL/GenBank/DDBJ databases">
        <title>Chromosome level genome of the anhydrobiotic midge Polypedilum vanderplanki.</title>
        <authorList>
            <person name="Yoshida Y."/>
            <person name="Kikawada T."/>
            <person name="Gusev O."/>
        </authorList>
    </citation>
    <scope>NUCLEOTIDE SEQUENCE</scope>
    <source>
        <strain evidence="1">NIAS01</strain>
        <tissue evidence="1">Whole body or cell culture</tissue>
    </source>
</reference>
<name>A0A9J6BNF6_POLVA</name>
<dbReference type="OrthoDB" id="10342416at2759"/>
<protein>
    <submittedName>
        <fullName evidence="1">Uncharacterized protein</fullName>
    </submittedName>
</protein>
<comment type="caution">
    <text evidence="1">The sequence shown here is derived from an EMBL/GenBank/DDBJ whole genome shotgun (WGS) entry which is preliminary data.</text>
</comment>
<keyword evidence="2" id="KW-1185">Reference proteome</keyword>
<organism evidence="1 2">
    <name type="scientific">Polypedilum vanderplanki</name>
    <name type="common">Sleeping chironomid midge</name>
    <dbReference type="NCBI Taxonomy" id="319348"/>
    <lineage>
        <taxon>Eukaryota</taxon>
        <taxon>Metazoa</taxon>
        <taxon>Ecdysozoa</taxon>
        <taxon>Arthropoda</taxon>
        <taxon>Hexapoda</taxon>
        <taxon>Insecta</taxon>
        <taxon>Pterygota</taxon>
        <taxon>Neoptera</taxon>
        <taxon>Endopterygota</taxon>
        <taxon>Diptera</taxon>
        <taxon>Nematocera</taxon>
        <taxon>Chironomoidea</taxon>
        <taxon>Chironomidae</taxon>
        <taxon>Chironominae</taxon>
        <taxon>Polypedilum</taxon>
        <taxon>Polypedilum</taxon>
    </lineage>
</organism>
<dbReference type="EMBL" id="JADBJN010000003">
    <property type="protein sequence ID" value="KAG5671240.1"/>
    <property type="molecule type" value="Genomic_DNA"/>
</dbReference>
<dbReference type="Proteomes" id="UP001107558">
    <property type="component" value="Chromosome 3"/>
</dbReference>
<sequence>MNTDYKKPILYHQSDYRTSSSRAHRFLLSAERKFIPGNAHLLCSELKNSWSEYRPKSETTREFQWKINPNRNFREEFAAPIGRVHYLHQFTDKIKTADVIKPLDYFRSRSSDGGPFTNLPKSIKYPSGIESDLKKVEHIWRETHFTDTPGYYPMLDNLVSTTELDFHKHKNYSSAQTNLIVQKELPFNANVAFFTPKSKLIKEYPLCKKYDSKIVRDISKFPTPDFDRITLMRTKCREMKSEMASKF</sequence>
<accession>A0A9J6BNF6</accession>
<evidence type="ECO:0000313" key="2">
    <source>
        <dbReference type="Proteomes" id="UP001107558"/>
    </source>
</evidence>
<gene>
    <name evidence="1" type="ORF">PVAND_001449</name>
</gene>
<proteinExistence type="predicted"/>